<dbReference type="AlphaFoldDB" id="A0A7Y9I8W2"/>
<keyword evidence="3" id="KW-1185">Reference proteome</keyword>
<dbReference type="EMBL" id="JACCBU010000001">
    <property type="protein sequence ID" value="NYE72096.1"/>
    <property type="molecule type" value="Genomic_DNA"/>
</dbReference>
<organism evidence="2 3">
    <name type="scientific">Microlunatus parietis</name>
    <dbReference type="NCBI Taxonomy" id="682979"/>
    <lineage>
        <taxon>Bacteria</taxon>
        <taxon>Bacillati</taxon>
        <taxon>Actinomycetota</taxon>
        <taxon>Actinomycetes</taxon>
        <taxon>Propionibacteriales</taxon>
        <taxon>Propionibacteriaceae</taxon>
        <taxon>Microlunatus</taxon>
    </lineage>
</organism>
<evidence type="ECO:0000313" key="3">
    <source>
        <dbReference type="Proteomes" id="UP000569914"/>
    </source>
</evidence>
<evidence type="ECO:0000256" key="1">
    <source>
        <dbReference type="SAM" id="MobiDB-lite"/>
    </source>
</evidence>
<accession>A0A7Y9I8W2</accession>
<comment type="caution">
    <text evidence="2">The sequence shown here is derived from an EMBL/GenBank/DDBJ whole genome shotgun (WGS) entry which is preliminary data.</text>
</comment>
<protein>
    <submittedName>
        <fullName evidence="2">Uncharacterized protein</fullName>
    </submittedName>
</protein>
<dbReference type="Proteomes" id="UP000569914">
    <property type="component" value="Unassembled WGS sequence"/>
</dbReference>
<name>A0A7Y9I8W2_9ACTN</name>
<gene>
    <name evidence="2" type="ORF">BKA15_003425</name>
</gene>
<sequence>MWPDTPLGEHQRYAYRITDVATRQELEGRDLFTGAGAPVDPDRALSELAGFLTAAGDARQYALDHPGNTPENEGLFPAWVADAARENADPLTVLSELAEHDPPEPEPEPVEWRWISVVFLQGSEADEVLDLIDAEGVDAAIEHLKGFDYGDETTQAALENGYVYDEPPTGARDQVVNDGGYALTYNPFAGDVGLLREHSTPPQDALDESGVVSAREATAGIGALEHTSAPAPRAEKAEAPRTGPPRAGARRAPDASWFTHPDIAAAKQARGLSR</sequence>
<proteinExistence type="predicted"/>
<feature type="region of interest" description="Disordered" evidence="1">
    <location>
        <begin position="222"/>
        <end position="274"/>
    </location>
</feature>
<reference evidence="2 3" key="1">
    <citation type="submission" date="2020-07" db="EMBL/GenBank/DDBJ databases">
        <title>Sequencing the genomes of 1000 actinobacteria strains.</title>
        <authorList>
            <person name="Klenk H.-P."/>
        </authorList>
    </citation>
    <scope>NUCLEOTIDE SEQUENCE [LARGE SCALE GENOMIC DNA]</scope>
    <source>
        <strain evidence="2 3">DSM 22083</strain>
    </source>
</reference>
<dbReference type="RefSeq" id="WP_179752686.1">
    <property type="nucleotide sequence ID" value="NZ_JACCBU010000001.1"/>
</dbReference>
<evidence type="ECO:0000313" key="2">
    <source>
        <dbReference type="EMBL" id="NYE72096.1"/>
    </source>
</evidence>